<sequence>MNAKPNQALDNDDGVALHGVTLEHVIVEIDSLKSEFADIEATLYEQLQLDGQLKPIDAPSLHRATVCVETASHHLNSYAVTSDVKVAVVAMLLLDIELQYRHFSSICPRLLGKKALDIGYRDIFVKFFDLIARELARYDKQSGRGSDASFSELSVLEKHIQEEVVKAIAPVNSIIQLILNDYALLSSISGVTKRAHNKDRQRYFKVAKKNRDGYISRFKASIAAAWEQVSALSEELIELKAAKKTQIMALNKELKKTREKALQFRSVPNPMSELLGIDIEVNKDEEIASLSKKVDSLEAVNTELQRENVRLNKLLSTSGL</sequence>
<dbReference type="Proteomes" id="UP000063991">
    <property type="component" value="Chromosome"/>
</dbReference>
<evidence type="ECO:0000313" key="2">
    <source>
        <dbReference type="EMBL" id="AMJ98679.1"/>
    </source>
</evidence>
<feature type="coiled-coil region" evidence="1">
    <location>
        <begin position="287"/>
        <end position="317"/>
    </location>
</feature>
<dbReference type="EMBL" id="CP014323">
    <property type="protein sequence ID" value="AMJ98679.1"/>
    <property type="molecule type" value="Genomic_DNA"/>
</dbReference>
<name>A0A126Q2K0_ALTMA</name>
<evidence type="ECO:0000313" key="3">
    <source>
        <dbReference type="Proteomes" id="UP000063991"/>
    </source>
</evidence>
<dbReference type="RefSeq" id="WP_061095186.1">
    <property type="nucleotide sequence ID" value="NZ_CP014323.1"/>
</dbReference>
<accession>A0A126Q2K0</accession>
<dbReference type="AlphaFoldDB" id="A0A126Q2K0"/>
<keyword evidence="1" id="KW-0175">Coiled coil</keyword>
<proteinExistence type="predicted"/>
<reference evidence="2 3" key="1">
    <citation type="submission" date="2015-12" db="EMBL/GenBank/DDBJ databases">
        <authorList>
            <person name="Shamseldin A."/>
            <person name="Moawad H."/>
            <person name="Abd El-Rahim W.M."/>
            <person name="Sadowsky M.J."/>
        </authorList>
    </citation>
    <scope>NUCLEOTIDE SEQUENCE [LARGE SCALE GENOMIC DNA]</scope>
    <source>
        <strain evidence="2 3">D7</strain>
    </source>
</reference>
<organism evidence="2 3">
    <name type="scientific">Alteromonas macleodii</name>
    <name type="common">Pseudoalteromonas macleodii</name>
    <dbReference type="NCBI Taxonomy" id="28108"/>
    <lineage>
        <taxon>Bacteria</taxon>
        <taxon>Pseudomonadati</taxon>
        <taxon>Pseudomonadota</taxon>
        <taxon>Gammaproteobacteria</taxon>
        <taxon>Alteromonadales</taxon>
        <taxon>Alteromonadaceae</taxon>
        <taxon>Alteromonas/Salinimonas group</taxon>
        <taxon>Alteromonas</taxon>
    </lineage>
</organism>
<protein>
    <submittedName>
        <fullName evidence="2">Uncharacterized protein</fullName>
    </submittedName>
</protein>
<evidence type="ECO:0000256" key="1">
    <source>
        <dbReference type="SAM" id="Coils"/>
    </source>
</evidence>
<gene>
    <name evidence="2" type="ORF">AVL55_11170</name>
</gene>